<dbReference type="AlphaFoldDB" id="A0A376EB91"/>
<accession>A0A376EB91</accession>
<evidence type="ECO:0000313" key="2">
    <source>
        <dbReference type="Proteomes" id="UP000255224"/>
    </source>
</evidence>
<evidence type="ECO:0000313" key="1">
    <source>
        <dbReference type="EMBL" id="STD05772.1"/>
    </source>
</evidence>
<proteinExistence type="predicted"/>
<gene>
    <name evidence="1" type="ORF">NCTC13533_03901</name>
</gene>
<protein>
    <submittedName>
        <fullName evidence="1">Uncharacterized protein</fullName>
    </submittedName>
</protein>
<dbReference type="Proteomes" id="UP000255224">
    <property type="component" value="Unassembled WGS sequence"/>
</dbReference>
<sequence length="64" mass="6497">MDNAGVINLTGVDKITLKVGSSEIKITGTKITITSAEVEIKGTGTAKAIFNGSTTITGTSVDIN</sequence>
<name>A0A376EB91_CHRCU</name>
<dbReference type="EMBL" id="UFVQ01000003">
    <property type="protein sequence ID" value="STD05772.1"/>
    <property type="molecule type" value="Genomic_DNA"/>
</dbReference>
<organism evidence="1 2">
    <name type="scientific">Chryseobacterium carnipullorum</name>
    <dbReference type="NCBI Taxonomy" id="1124835"/>
    <lineage>
        <taxon>Bacteria</taxon>
        <taxon>Pseudomonadati</taxon>
        <taxon>Bacteroidota</taxon>
        <taxon>Flavobacteriia</taxon>
        <taxon>Flavobacteriales</taxon>
        <taxon>Weeksellaceae</taxon>
        <taxon>Chryseobacterium group</taxon>
        <taxon>Chryseobacterium</taxon>
    </lineage>
</organism>
<reference evidence="1 2" key="1">
    <citation type="submission" date="2018-06" db="EMBL/GenBank/DDBJ databases">
        <authorList>
            <consortium name="Pathogen Informatics"/>
            <person name="Doyle S."/>
        </authorList>
    </citation>
    <scope>NUCLEOTIDE SEQUENCE [LARGE SCALE GENOMIC DNA]</scope>
    <source>
        <strain evidence="1 2">NCTC13533</strain>
    </source>
</reference>